<dbReference type="AlphaFoldDB" id="A0AAD9X2R0"/>
<dbReference type="PANTHER" id="PTHR45650:SF14">
    <property type="entry name" value="GDSL ESTERASE_LIPASE 7-LIKE"/>
    <property type="match status" value="1"/>
</dbReference>
<keyword evidence="5" id="KW-0378">Hydrolase</keyword>
<evidence type="ECO:0000313" key="8">
    <source>
        <dbReference type="EMBL" id="KAK2651680.1"/>
    </source>
</evidence>
<keyword evidence="6" id="KW-0442">Lipid degradation</keyword>
<evidence type="ECO:0000313" key="9">
    <source>
        <dbReference type="Proteomes" id="UP001280121"/>
    </source>
</evidence>
<comment type="caution">
    <text evidence="8">The sequence shown here is derived from an EMBL/GenBank/DDBJ whole genome shotgun (WGS) entry which is preliminary data.</text>
</comment>
<reference evidence="8" key="1">
    <citation type="journal article" date="2023" name="Plant J.">
        <title>Genome sequences and population genomics provide insights into the demographic history, inbreeding, and mutation load of two 'living fossil' tree species of Dipteronia.</title>
        <authorList>
            <person name="Feng Y."/>
            <person name="Comes H.P."/>
            <person name="Chen J."/>
            <person name="Zhu S."/>
            <person name="Lu R."/>
            <person name="Zhang X."/>
            <person name="Li P."/>
            <person name="Qiu J."/>
            <person name="Olsen K.M."/>
            <person name="Qiu Y."/>
        </authorList>
    </citation>
    <scope>NUCLEOTIDE SEQUENCE</scope>
    <source>
        <strain evidence="8">KIB01</strain>
    </source>
</reference>
<dbReference type="Gene3D" id="3.40.50.1110">
    <property type="entry name" value="SGNH hydrolase"/>
    <property type="match status" value="1"/>
</dbReference>
<feature type="non-terminal residue" evidence="8">
    <location>
        <position position="1"/>
    </location>
</feature>
<protein>
    <submittedName>
        <fullName evidence="8">Uncharacterized protein</fullName>
    </submittedName>
</protein>
<comment type="similarity">
    <text evidence="2">Belongs to the 'GDSL' lipolytic enzyme family.</text>
</comment>
<comment type="subcellular location">
    <subcellularLocation>
        <location evidence="1">Secreted</location>
    </subcellularLocation>
</comment>
<evidence type="ECO:0000256" key="1">
    <source>
        <dbReference type="ARBA" id="ARBA00004613"/>
    </source>
</evidence>
<evidence type="ECO:0000256" key="2">
    <source>
        <dbReference type="ARBA" id="ARBA00008668"/>
    </source>
</evidence>
<dbReference type="GO" id="GO:0016787">
    <property type="term" value="F:hydrolase activity"/>
    <property type="evidence" value="ECO:0007669"/>
    <property type="project" value="UniProtKB-KW"/>
</dbReference>
<keyword evidence="7" id="KW-0443">Lipid metabolism</keyword>
<dbReference type="InterPro" id="IPR051238">
    <property type="entry name" value="GDSL_esterase/lipase"/>
</dbReference>
<evidence type="ECO:0000256" key="5">
    <source>
        <dbReference type="ARBA" id="ARBA00022801"/>
    </source>
</evidence>
<evidence type="ECO:0000256" key="3">
    <source>
        <dbReference type="ARBA" id="ARBA00022525"/>
    </source>
</evidence>
<dbReference type="Proteomes" id="UP001280121">
    <property type="component" value="Unassembled WGS sequence"/>
</dbReference>
<evidence type="ECO:0000256" key="4">
    <source>
        <dbReference type="ARBA" id="ARBA00022729"/>
    </source>
</evidence>
<keyword evidence="4" id="KW-0732">Signal</keyword>
<dbReference type="InterPro" id="IPR036514">
    <property type="entry name" value="SGNH_hydro_sf"/>
</dbReference>
<gene>
    <name evidence="8" type="ORF">Ddye_011536</name>
</gene>
<organism evidence="8 9">
    <name type="scientific">Dipteronia dyeriana</name>
    <dbReference type="NCBI Taxonomy" id="168575"/>
    <lineage>
        <taxon>Eukaryota</taxon>
        <taxon>Viridiplantae</taxon>
        <taxon>Streptophyta</taxon>
        <taxon>Embryophyta</taxon>
        <taxon>Tracheophyta</taxon>
        <taxon>Spermatophyta</taxon>
        <taxon>Magnoliopsida</taxon>
        <taxon>eudicotyledons</taxon>
        <taxon>Gunneridae</taxon>
        <taxon>Pentapetalae</taxon>
        <taxon>rosids</taxon>
        <taxon>malvids</taxon>
        <taxon>Sapindales</taxon>
        <taxon>Sapindaceae</taxon>
        <taxon>Hippocastanoideae</taxon>
        <taxon>Acereae</taxon>
        <taxon>Dipteronia</taxon>
    </lineage>
</organism>
<keyword evidence="9" id="KW-1185">Reference proteome</keyword>
<dbReference type="EMBL" id="JANJYI010000004">
    <property type="protein sequence ID" value="KAK2651680.1"/>
    <property type="molecule type" value="Genomic_DNA"/>
</dbReference>
<accession>A0AAD9X2R0</accession>
<dbReference type="GO" id="GO:0005576">
    <property type="term" value="C:extracellular region"/>
    <property type="evidence" value="ECO:0007669"/>
    <property type="project" value="UniProtKB-SubCell"/>
</dbReference>
<dbReference type="GO" id="GO:0016042">
    <property type="term" value="P:lipid catabolic process"/>
    <property type="evidence" value="ECO:0007669"/>
    <property type="project" value="UniProtKB-KW"/>
</dbReference>
<sequence length="97" mass="10779">KLCWAIEIPIGDLSGIPPFNVIQKSLLKFLKLGDTVKCSVLALYVFGDFLVDSGNNNFLVSLANANYTPYKVDFGDGKPTGRYTDGRTEVDFIRKCR</sequence>
<name>A0AAD9X2R0_9ROSI</name>
<keyword evidence="3" id="KW-0964">Secreted</keyword>
<proteinExistence type="inferred from homology"/>
<evidence type="ECO:0000256" key="6">
    <source>
        <dbReference type="ARBA" id="ARBA00022963"/>
    </source>
</evidence>
<evidence type="ECO:0000256" key="7">
    <source>
        <dbReference type="ARBA" id="ARBA00023098"/>
    </source>
</evidence>
<dbReference type="PANTHER" id="PTHR45650">
    <property type="entry name" value="GDSL-LIKE LIPASE/ACYLHYDROLASE-RELATED"/>
    <property type="match status" value="1"/>
</dbReference>